<proteinExistence type="predicted"/>
<keyword evidence="3" id="KW-1185">Reference proteome</keyword>
<sequence length="42" mass="4573">MKNNVFTLPSAQIINNQQKIIKSTSDETGGMGKKNRHVTGGE</sequence>
<gene>
    <name evidence="2" type="ordered locus">EAE_18485</name>
</gene>
<dbReference type="Proteomes" id="UP000008881">
    <property type="component" value="Chromosome"/>
</dbReference>
<name>A0A0H3G0B9_KLEAK</name>
<dbReference type="GeneID" id="93314751"/>
<dbReference type="AlphaFoldDB" id="A0A0H3G0B9"/>
<organism evidence="2 3">
    <name type="scientific">Klebsiella aerogenes (strain ATCC 13048 / DSM 30053 / CCUG 1429 / JCM 1235 / KCTC 2190 / NBRC 13534 / NCIMB 10102 / NCTC 10006 / CDC 819-56)</name>
    <name type="common">Enterobacter aerogenes</name>
    <dbReference type="NCBI Taxonomy" id="1028307"/>
    <lineage>
        <taxon>Bacteria</taxon>
        <taxon>Pseudomonadati</taxon>
        <taxon>Pseudomonadota</taxon>
        <taxon>Gammaproteobacteria</taxon>
        <taxon>Enterobacterales</taxon>
        <taxon>Enterobacteriaceae</taxon>
        <taxon>Klebsiella/Raoultella group</taxon>
        <taxon>Klebsiella</taxon>
    </lineage>
</organism>
<feature type="region of interest" description="Disordered" evidence="1">
    <location>
        <begin position="23"/>
        <end position="42"/>
    </location>
</feature>
<protein>
    <submittedName>
        <fullName evidence="2">Uncharacterized protein</fullName>
    </submittedName>
</protein>
<dbReference type="RefSeq" id="WP_015705305.1">
    <property type="nucleotide sequence ID" value="NC_015663.1"/>
</dbReference>
<dbReference type="HOGENOM" id="CLU_3269392_0_0_6"/>
<reference evidence="2 3" key="1">
    <citation type="journal article" date="2012" name="J. Bacteriol.">
        <title>Complete genome sequence of Enterobacter aerogenes KCTC 2190.</title>
        <authorList>
            <person name="Shin S.H."/>
            <person name="Kim S."/>
            <person name="Kim J.Y."/>
            <person name="Lee S."/>
            <person name="Um Y."/>
            <person name="Oh M.K."/>
            <person name="Kim Y.R."/>
            <person name="Lee J."/>
            <person name="Yang K.S."/>
        </authorList>
    </citation>
    <scope>NUCLEOTIDE SEQUENCE [LARGE SCALE GENOMIC DNA]</scope>
    <source>
        <strain evidence="2 3">KCTC 2190</strain>
    </source>
</reference>
<evidence type="ECO:0000313" key="3">
    <source>
        <dbReference type="Proteomes" id="UP000008881"/>
    </source>
</evidence>
<evidence type="ECO:0000256" key="1">
    <source>
        <dbReference type="SAM" id="MobiDB-lite"/>
    </source>
</evidence>
<dbReference type="KEGG" id="eae:EAE_18485"/>
<dbReference type="PATRIC" id="fig|1028307.3.peg.3695"/>
<accession>A0A0H3G0B9</accession>
<feature type="compositionally biased region" description="Basic residues" evidence="1">
    <location>
        <begin position="33"/>
        <end position="42"/>
    </location>
</feature>
<evidence type="ECO:0000313" key="2">
    <source>
        <dbReference type="EMBL" id="AEG98604.1"/>
    </source>
</evidence>
<dbReference type="EMBL" id="CP002824">
    <property type="protein sequence ID" value="AEG98604.1"/>
    <property type="molecule type" value="Genomic_DNA"/>
</dbReference>